<proteinExistence type="predicted"/>
<dbReference type="AlphaFoldDB" id="A0AAD6UC36"/>
<feature type="compositionally biased region" description="Acidic residues" evidence="1">
    <location>
        <begin position="320"/>
        <end position="332"/>
    </location>
</feature>
<comment type="caution">
    <text evidence="2">The sequence shown here is derived from an EMBL/GenBank/DDBJ whole genome shotgun (WGS) entry which is preliminary data.</text>
</comment>
<organism evidence="2 3">
    <name type="scientific">Mycena belliarum</name>
    <dbReference type="NCBI Taxonomy" id="1033014"/>
    <lineage>
        <taxon>Eukaryota</taxon>
        <taxon>Fungi</taxon>
        <taxon>Dikarya</taxon>
        <taxon>Basidiomycota</taxon>
        <taxon>Agaricomycotina</taxon>
        <taxon>Agaricomycetes</taxon>
        <taxon>Agaricomycetidae</taxon>
        <taxon>Agaricales</taxon>
        <taxon>Marasmiineae</taxon>
        <taxon>Mycenaceae</taxon>
        <taxon>Mycena</taxon>
    </lineage>
</organism>
<reference evidence="2" key="1">
    <citation type="submission" date="2023-03" db="EMBL/GenBank/DDBJ databases">
        <title>Massive genome expansion in bonnet fungi (Mycena s.s.) driven by repeated elements and novel gene families across ecological guilds.</title>
        <authorList>
            <consortium name="Lawrence Berkeley National Laboratory"/>
            <person name="Harder C.B."/>
            <person name="Miyauchi S."/>
            <person name="Viragh M."/>
            <person name="Kuo A."/>
            <person name="Thoen E."/>
            <person name="Andreopoulos B."/>
            <person name="Lu D."/>
            <person name="Skrede I."/>
            <person name="Drula E."/>
            <person name="Henrissat B."/>
            <person name="Morin E."/>
            <person name="Kohler A."/>
            <person name="Barry K."/>
            <person name="LaButti K."/>
            <person name="Morin E."/>
            <person name="Salamov A."/>
            <person name="Lipzen A."/>
            <person name="Mereny Z."/>
            <person name="Hegedus B."/>
            <person name="Baldrian P."/>
            <person name="Stursova M."/>
            <person name="Weitz H."/>
            <person name="Taylor A."/>
            <person name="Grigoriev I.V."/>
            <person name="Nagy L.G."/>
            <person name="Martin F."/>
            <person name="Kauserud H."/>
        </authorList>
    </citation>
    <scope>NUCLEOTIDE SEQUENCE</scope>
    <source>
        <strain evidence="2">CBHHK173m</strain>
    </source>
</reference>
<keyword evidence="3" id="KW-1185">Reference proteome</keyword>
<feature type="region of interest" description="Disordered" evidence="1">
    <location>
        <begin position="202"/>
        <end position="239"/>
    </location>
</feature>
<dbReference type="Proteomes" id="UP001222325">
    <property type="component" value="Unassembled WGS sequence"/>
</dbReference>
<evidence type="ECO:0000313" key="3">
    <source>
        <dbReference type="Proteomes" id="UP001222325"/>
    </source>
</evidence>
<gene>
    <name evidence="2" type="ORF">B0H15DRAFT_832052</name>
</gene>
<evidence type="ECO:0000313" key="2">
    <source>
        <dbReference type="EMBL" id="KAJ7093354.1"/>
    </source>
</evidence>
<sequence>MISIHDLMSEELKAEHNGPKEPLWHQILYIGDTPDAWLAPEPIEGKDVEPQRGWEEPIFHLPAFLRDPVYMGDMYPLSAQHRSHPAPFRSHSYPVVPQAWARVSYAHTFQTPNQSQYPDLWLVRKPCTPKPRELAPPWPHYNQPHLYALPPSRPASPPAQSLDECAASPRVFHPPLPADLSARLKAVQVLCDQRAQAASAELGRKAESGLAIPPDTCPPYQARSSSPSPSPSPPPSPFRLLPPLSTRFPLYFATAETTREPMHLGDDSDEELYFDGAETGDWAAFPRGEDDAVHSFFAEDIEFEELQERGDEFYGCDAFSDPESDDEGEEVFWDTPEPVEGLWA</sequence>
<protein>
    <submittedName>
        <fullName evidence="2">Uncharacterized protein</fullName>
    </submittedName>
</protein>
<evidence type="ECO:0000256" key="1">
    <source>
        <dbReference type="SAM" id="MobiDB-lite"/>
    </source>
</evidence>
<accession>A0AAD6UC36</accession>
<dbReference type="EMBL" id="JARJCN010000016">
    <property type="protein sequence ID" value="KAJ7093354.1"/>
    <property type="molecule type" value="Genomic_DNA"/>
</dbReference>
<feature type="region of interest" description="Disordered" evidence="1">
    <location>
        <begin position="319"/>
        <end position="344"/>
    </location>
</feature>
<feature type="compositionally biased region" description="Pro residues" evidence="1">
    <location>
        <begin position="228"/>
        <end position="237"/>
    </location>
</feature>
<name>A0AAD6UC36_9AGAR</name>